<evidence type="ECO:0000256" key="2">
    <source>
        <dbReference type="ARBA" id="ARBA00023315"/>
    </source>
</evidence>
<proteinExistence type="predicted"/>
<dbReference type="PROSITE" id="PS51186">
    <property type="entry name" value="GNAT"/>
    <property type="match status" value="1"/>
</dbReference>
<dbReference type="SUPFAM" id="SSF55729">
    <property type="entry name" value="Acyl-CoA N-acyltransferases (Nat)"/>
    <property type="match status" value="1"/>
</dbReference>
<evidence type="ECO:0000313" key="4">
    <source>
        <dbReference type="EMBL" id="MBH5338842.1"/>
    </source>
</evidence>
<dbReference type="Gene3D" id="3.40.630.30">
    <property type="match status" value="1"/>
</dbReference>
<keyword evidence="5" id="KW-1185">Reference proteome</keyword>
<gene>
    <name evidence="4" type="ORF">IHE55_30355</name>
</gene>
<dbReference type="RefSeq" id="WP_197992637.1">
    <property type="nucleotide sequence ID" value="NZ_JACYXC010000014.1"/>
</dbReference>
<dbReference type="CDD" id="cd04301">
    <property type="entry name" value="NAT_SF"/>
    <property type="match status" value="1"/>
</dbReference>
<reference evidence="4 5" key="1">
    <citation type="submission" date="2020-09" db="EMBL/GenBank/DDBJ databases">
        <title>Biosynthesis of the nuclear factor of activated T cells inhibitor NFAT-133 and its congeners in Streptomyces pactum.</title>
        <authorList>
            <person name="Zhou W."/>
            <person name="Posri P."/>
            <person name="Abugrain M.E."/>
            <person name="Weisberg A.J."/>
            <person name="Chang J.H."/>
            <person name="Mahmud T."/>
        </authorList>
    </citation>
    <scope>NUCLEOTIDE SEQUENCE [LARGE SCALE GENOMIC DNA]</scope>
    <source>
        <strain evidence="4 5">ATCC 27456</strain>
    </source>
</reference>
<evidence type="ECO:0000259" key="3">
    <source>
        <dbReference type="PROSITE" id="PS51186"/>
    </source>
</evidence>
<dbReference type="InterPro" id="IPR050832">
    <property type="entry name" value="Bact_Acetyltransf"/>
</dbReference>
<dbReference type="EMBL" id="JACYXC010000014">
    <property type="protein sequence ID" value="MBH5338842.1"/>
    <property type="molecule type" value="Genomic_DNA"/>
</dbReference>
<dbReference type="InterPro" id="IPR000182">
    <property type="entry name" value="GNAT_dom"/>
</dbReference>
<comment type="caution">
    <text evidence="4">The sequence shown here is derived from an EMBL/GenBank/DDBJ whole genome shotgun (WGS) entry which is preliminary data.</text>
</comment>
<dbReference type="Proteomes" id="UP000807371">
    <property type="component" value="Unassembled WGS sequence"/>
</dbReference>
<protein>
    <submittedName>
        <fullName evidence="4">GNAT family N-acetyltransferase</fullName>
    </submittedName>
</protein>
<evidence type="ECO:0000313" key="5">
    <source>
        <dbReference type="Proteomes" id="UP000807371"/>
    </source>
</evidence>
<keyword evidence="2" id="KW-0012">Acyltransferase</keyword>
<sequence>MIGIRVLTADDWRRWRELRLAALAEAPYAFGATLAQWQGDGDREERWRARLSIPGSRNVLALLDGVPAGMVSGVPGPRAGVAELISLWVGARARGRGVGDRLIREVEEWAVRERAEVLRLAVAHGNEHALALYRRHGFAPAGRPDAAAPDGRPEQIMEKRLRAG</sequence>
<name>A0ABS0NUF1_9ACTN</name>
<dbReference type="PANTHER" id="PTHR43877">
    <property type="entry name" value="AMINOALKYLPHOSPHONATE N-ACETYLTRANSFERASE-RELATED-RELATED"/>
    <property type="match status" value="1"/>
</dbReference>
<dbReference type="PANTHER" id="PTHR43877:SF2">
    <property type="entry name" value="AMINOALKYLPHOSPHONATE N-ACETYLTRANSFERASE-RELATED"/>
    <property type="match status" value="1"/>
</dbReference>
<evidence type="ECO:0000256" key="1">
    <source>
        <dbReference type="ARBA" id="ARBA00022679"/>
    </source>
</evidence>
<feature type="domain" description="N-acetyltransferase" evidence="3">
    <location>
        <begin position="2"/>
        <end position="162"/>
    </location>
</feature>
<keyword evidence="1" id="KW-0808">Transferase</keyword>
<organism evidence="4 5">
    <name type="scientific">Streptomyces pactum</name>
    <dbReference type="NCBI Taxonomy" id="68249"/>
    <lineage>
        <taxon>Bacteria</taxon>
        <taxon>Bacillati</taxon>
        <taxon>Actinomycetota</taxon>
        <taxon>Actinomycetes</taxon>
        <taxon>Kitasatosporales</taxon>
        <taxon>Streptomycetaceae</taxon>
        <taxon>Streptomyces</taxon>
    </lineage>
</organism>
<accession>A0ABS0NUF1</accession>
<dbReference type="InterPro" id="IPR016181">
    <property type="entry name" value="Acyl_CoA_acyltransferase"/>
</dbReference>
<dbReference type="Pfam" id="PF00583">
    <property type="entry name" value="Acetyltransf_1"/>
    <property type="match status" value="1"/>
</dbReference>